<dbReference type="AlphaFoldDB" id="A0A6A5ZYW2"/>
<evidence type="ECO:0000313" key="3">
    <source>
        <dbReference type="Proteomes" id="UP000799771"/>
    </source>
</evidence>
<organism evidence="2 3">
    <name type="scientific">Dothidotthia symphoricarpi CBS 119687</name>
    <dbReference type="NCBI Taxonomy" id="1392245"/>
    <lineage>
        <taxon>Eukaryota</taxon>
        <taxon>Fungi</taxon>
        <taxon>Dikarya</taxon>
        <taxon>Ascomycota</taxon>
        <taxon>Pezizomycotina</taxon>
        <taxon>Dothideomycetes</taxon>
        <taxon>Pleosporomycetidae</taxon>
        <taxon>Pleosporales</taxon>
        <taxon>Dothidotthiaceae</taxon>
        <taxon>Dothidotthia</taxon>
    </lineage>
</organism>
<keyword evidence="3" id="KW-1185">Reference proteome</keyword>
<evidence type="ECO:0000313" key="2">
    <source>
        <dbReference type="EMBL" id="KAF2124084.1"/>
    </source>
</evidence>
<accession>A0A6A5ZYW2</accession>
<dbReference type="EMBL" id="ML977521">
    <property type="protein sequence ID" value="KAF2124084.1"/>
    <property type="molecule type" value="Genomic_DNA"/>
</dbReference>
<gene>
    <name evidence="2" type="ORF">P153DRAFT_401620</name>
</gene>
<sequence length="208" mass="23524">MRQPAAPVYGDHTGEDITRYSTFSAGGQEQPDDMLFWEYPLRYCTLKWKFLRLPNSRDPLDTLTGHWATHVTSVNHASPGFSLRRTTHGKGATRKPDRDQLGGELRILSISDTIIPQPFSSEVGVGRDMSIDYKAISRGHPDRINEPRKNHVRLMHSAIRSVITCLMRCAAIIICLPGHAGYFASTESLSFFKLESQRSLPRPRFSLR</sequence>
<protein>
    <submittedName>
        <fullName evidence="2">Uncharacterized protein</fullName>
    </submittedName>
</protein>
<feature type="region of interest" description="Disordered" evidence="1">
    <location>
        <begin position="78"/>
        <end position="99"/>
    </location>
</feature>
<evidence type="ECO:0000256" key="1">
    <source>
        <dbReference type="SAM" id="MobiDB-lite"/>
    </source>
</evidence>
<proteinExistence type="predicted"/>
<dbReference type="RefSeq" id="XP_033518477.1">
    <property type="nucleotide sequence ID" value="XM_033671918.1"/>
</dbReference>
<reference evidence="2" key="1">
    <citation type="journal article" date="2020" name="Stud. Mycol.">
        <title>101 Dothideomycetes genomes: a test case for predicting lifestyles and emergence of pathogens.</title>
        <authorList>
            <person name="Haridas S."/>
            <person name="Albert R."/>
            <person name="Binder M."/>
            <person name="Bloem J."/>
            <person name="Labutti K."/>
            <person name="Salamov A."/>
            <person name="Andreopoulos B."/>
            <person name="Baker S."/>
            <person name="Barry K."/>
            <person name="Bills G."/>
            <person name="Bluhm B."/>
            <person name="Cannon C."/>
            <person name="Castanera R."/>
            <person name="Culley D."/>
            <person name="Daum C."/>
            <person name="Ezra D."/>
            <person name="Gonzalez J."/>
            <person name="Henrissat B."/>
            <person name="Kuo A."/>
            <person name="Liang C."/>
            <person name="Lipzen A."/>
            <person name="Lutzoni F."/>
            <person name="Magnuson J."/>
            <person name="Mondo S."/>
            <person name="Nolan M."/>
            <person name="Ohm R."/>
            <person name="Pangilinan J."/>
            <person name="Park H.-J."/>
            <person name="Ramirez L."/>
            <person name="Alfaro M."/>
            <person name="Sun H."/>
            <person name="Tritt A."/>
            <person name="Yoshinaga Y."/>
            <person name="Zwiers L.-H."/>
            <person name="Turgeon B."/>
            <person name="Goodwin S."/>
            <person name="Spatafora J."/>
            <person name="Crous P."/>
            <person name="Grigoriev I."/>
        </authorList>
    </citation>
    <scope>NUCLEOTIDE SEQUENCE</scope>
    <source>
        <strain evidence="2">CBS 119687</strain>
    </source>
</reference>
<dbReference type="GeneID" id="54412350"/>
<dbReference type="Proteomes" id="UP000799771">
    <property type="component" value="Unassembled WGS sequence"/>
</dbReference>
<name>A0A6A5ZYW2_9PLEO</name>